<name>A0A4R6CU39_9LACO</name>
<organism evidence="2 3">
    <name type="scientific">Lactobacillus crispatus</name>
    <dbReference type="NCBI Taxonomy" id="47770"/>
    <lineage>
        <taxon>Bacteria</taxon>
        <taxon>Bacillati</taxon>
        <taxon>Bacillota</taxon>
        <taxon>Bacilli</taxon>
        <taxon>Lactobacillales</taxon>
        <taxon>Lactobacillaceae</taxon>
        <taxon>Lactobacillus</taxon>
    </lineage>
</organism>
<dbReference type="AlphaFoldDB" id="A0A4R6CU39"/>
<keyword evidence="1" id="KW-0812">Transmembrane</keyword>
<gene>
    <name evidence="2" type="ORF">CEE75_05370</name>
</gene>
<evidence type="ECO:0000313" key="2">
    <source>
        <dbReference type="EMBL" id="TDN31774.1"/>
    </source>
</evidence>
<dbReference type="EMBL" id="NKLP01000096">
    <property type="protein sequence ID" value="TDN31774.1"/>
    <property type="molecule type" value="Genomic_DNA"/>
</dbReference>
<proteinExistence type="predicted"/>
<feature type="transmembrane region" description="Helical" evidence="1">
    <location>
        <begin position="6"/>
        <end position="26"/>
    </location>
</feature>
<comment type="caution">
    <text evidence="2">The sequence shown here is derived from an EMBL/GenBank/DDBJ whole genome shotgun (WGS) entry which is preliminary data.</text>
</comment>
<reference evidence="2 3" key="1">
    <citation type="submission" date="2017-06" db="EMBL/GenBank/DDBJ databases">
        <authorList>
            <person name="Swanenburg J."/>
            <person name="Kort R."/>
        </authorList>
    </citation>
    <scope>NUCLEOTIDE SEQUENCE [LARGE SCALE GENOMIC DNA]</scope>
    <source>
        <strain evidence="2 3">RL05</strain>
    </source>
</reference>
<keyword evidence="1" id="KW-0472">Membrane</keyword>
<evidence type="ECO:0000256" key="1">
    <source>
        <dbReference type="SAM" id="Phobius"/>
    </source>
</evidence>
<evidence type="ECO:0000313" key="3">
    <source>
        <dbReference type="Proteomes" id="UP000295195"/>
    </source>
</evidence>
<accession>A0A4R6CU39</accession>
<keyword evidence="1" id="KW-1133">Transmembrane helix</keyword>
<dbReference type="Proteomes" id="UP000295195">
    <property type="component" value="Unassembled WGS sequence"/>
</dbReference>
<sequence length="27" mass="2791">MNILLGIIGFVVTMIAAFVVTALAIAK</sequence>
<protein>
    <submittedName>
        <fullName evidence="2">Uncharacterized protein</fullName>
    </submittedName>
</protein>